<feature type="region of interest" description="Disordered" evidence="2">
    <location>
        <begin position="237"/>
        <end position="386"/>
    </location>
</feature>
<dbReference type="Proteomes" id="UP001158576">
    <property type="component" value="Chromosome PAR"/>
</dbReference>
<evidence type="ECO:0000256" key="2">
    <source>
        <dbReference type="SAM" id="MobiDB-lite"/>
    </source>
</evidence>
<feature type="compositionally biased region" description="Acidic residues" evidence="2">
    <location>
        <begin position="259"/>
        <end position="304"/>
    </location>
</feature>
<gene>
    <name evidence="3" type="ORF">OKIOD_LOCUS1042</name>
</gene>
<evidence type="ECO:0000256" key="1">
    <source>
        <dbReference type="SAM" id="Coils"/>
    </source>
</evidence>
<evidence type="ECO:0000313" key="4">
    <source>
        <dbReference type="Proteomes" id="UP001158576"/>
    </source>
</evidence>
<proteinExistence type="predicted"/>
<sequence length="500" mass="57095">MNTDGCASLSERQIGSSSLEIDLELRPPENSDTESEGTDSWPEASDVERDYVSEPEARTDSKSDSDTLSESDESDDELEDDLLAGRGEFSEENIRESFALGNEMRILSLDELRRYEEGFGPEDKRPKYAHLIVEDDLQREERTESHRRLEIASTVKQITEYGVMNRKLLDLYSQFQEKEKEVFDKFEEKIERSERRRMKQKKQADKEIARLELMILNRKAKLERISKEKAVAEAIAEASLPETDAEKAARLAQFISGTSDDENDAEDTEEEEEEKETEEEVEEEEKETEEEVEEEDDNDEEENEDGKLEDTLPLEPALVDEQIPLEPSNEEKDESTGANSEADAVCGPESLSENDGEAALEKDEQYEEDNPSSNVKEEPSRESDKIKEEFVGFNQHQHDLLMSMIKKNEAPAPGNPQEAVIIISDDDEDTPAPATAPVEMIESIIISDSDEENEEPRERPEMYFPVPGLNKYELGLMKDAGKFAPDERKKRKTPRKNYKE</sequence>
<keyword evidence="1" id="KW-0175">Coiled coil</keyword>
<accession>A0ABN7RQ19</accession>
<evidence type="ECO:0000313" key="3">
    <source>
        <dbReference type="EMBL" id="CAG5080137.1"/>
    </source>
</evidence>
<feature type="region of interest" description="Disordered" evidence="2">
    <location>
        <begin position="480"/>
        <end position="500"/>
    </location>
</feature>
<feature type="coiled-coil region" evidence="1">
    <location>
        <begin position="176"/>
        <end position="210"/>
    </location>
</feature>
<feature type="compositionally biased region" description="Basic and acidic residues" evidence="2">
    <location>
        <begin position="46"/>
        <end position="65"/>
    </location>
</feature>
<name>A0ABN7RQ19_OIKDI</name>
<protein>
    <submittedName>
        <fullName evidence="3">Oidioi.mRNA.OKI2018_I69.PAR.g9484.t1.cds</fullName>
    </submittedName>
</protein>
<feature type="compositionally biased region" description="Polar residues" evidence="2">
    <location>
        <begin position="1"/>
        <end position="19"/>
    </location>
</feature>
<organism evidence="3 4">
    <name type="scientific">Oikopleura dioica</name>
    <name type="common">Tunicate</name>
    <dbReference type="NCBI Taxonomy" id="34765"/>
    <lineage>
        <taxon>Eukaryota</taxon>
        <taxon>Metazoa</taxon>
        <taxon>Chordata</taxon>
        <taxon>Tunicata</taxon>
        <taxon>Appendicularia</taxon>
        <taxon>Copelata</taxon>
        <taxon>Oikopleuridae</taxon>
        <taxon>Oikopleura</taxon>
    </lineage>
</organism>
<feature type="compositionally biased region" description="Basic residues" evidence="2">
    <location>
        <begin position="489"/>
        <end position="500"/>
    </location>
</feature>
<feature type="region of interest" description="Disordered" evidence="2">
    <location>
        <begin position="1"/>
        <end position="89"/>
    </location>
</feature>
<feature type="compositionally biased region" description="Basic and acidic residues" evidence="2">
    <location>
        <begin position="375"/>
        <end position="386"/>
    </location>
</feature>
<dbReference type="EMBL" id="OU015568">
    <property type="protein sequence ID" value="CAG5080137.1"/>
    <property type="molecule type" value="Genomic_DNA"/>
</dbReference>
<reference evidence="3 4" key="1">
    <citation type="submission" date="2021-04" db="EMBL/GenBank/DDBJ databases">
        <authorList>
            <person name="Bliznina A."/>
        </authorList>
    </citation>
    <scope>NUCLEOTIDE SEQUENCE [LARGE SCALE GENOMIC DNA]</scope>
</reference>
<feature type="compositionally biased region" description="Acidic residues" evidence="2">
    <location>
        <begin position="67"/>
        <end position="82"/>
    </location>
</feature>
<keyword evidence="4" id="KW-1185">Reference proteome</keyword>
<feature type="compositionally biased region" description="Acidic residues" evidence="2">
    <location>
        <begin position="352"/>
        <end position="370"/>
    </location>
</feature>